<feature type="domain" description="Threonine/serine exporter-like N-terminal" evidence="3">
    <location>
        <begin position="23"/>
        <end position="255"/>
    </location>
</feature>
<comment type="similarity">
    <text evidence="1">Belongs to the ThrE exporter (TC 2.A.79) family.</text>
</comment>
<sequence length="425" mass="44239">MRAHYGVAVQPESAAHQTATRRLLAYVGASLIAGGATVTDAELEVRRLGAHLGHPQVQVMGNPTGLTVALGSGEPATLERIEGGLRLDQSLHVGRVRRDLLAGRLGVEEGVEALRQARELPHLYGTPGFVGGLFVVSMGICMIMQPAWANVLLAGACSLAVSWLMLASARHALLASLLPTVAAFVVSLAILGTWQAGLVDGPLRTMVCPIAVLLPGSLLSTGIAELATGAVVSGTARFSHGIVQLLLFALGVVGAGVLLGIPPEAFTNVRLDQMGLWSLPVGLALITLGITLSESVPWRMVGWISLVLTATFTTQMLGQLHGESLPVAAFGGAVVASFLSTAIEATRTNVPRLITFLPSFWLLVPGTLGLMGITTFGLGTGQVEAVVGVITLITAIALGLLVGSALALPLKRIARRIHVLQKLRR</sequence>
<protein>
    <submittedName>
        <fullName evidence="4">Uncharacterized membrane protein YjjP (DUF1212 family)</fullName>
    </submittedName>
</protein>
<feature type="transmembrane region" description="Helical" evidence="2">
    <location>
        <begin position="324"/>
        <end position="343"/>
    </location>
</feature>
<accession>A0A3N1ZTN4</accession>
<dbReference type="GO" id="GO:0022857">
    <property type="term" value="F:transmembrane transporter activity"/>
    <property type="evidence" value="ECO:0007669"/>
    <property type="project" value="InterPro"/>
</dbReference>
<feature type="transmembrane region" description="Helical" evidence="2">
    <location>
        <begin position="385"/>
        <end position="408"/>
    </location>
</feature>
<organism evidence="4 5">
    <name type="scientific">Luteococcus japonicus</name>
    <dbReference type="NCBI Taxonomy" id="33984"/>
    <lineage>
        <taxon>Bacteria</taxon>
        <taxon>Bacillati</taxon>
        <taxon>Actinomycetota</taxon>
        <taxon>Actinomycetes</taxon>
        <taxon>Propionibacteriales</taxon>
        <taxon>Propionibacteriaceae</taxon>
        <taxon>Luteococcus</taxon>
    </lineage>
</organism>
<keyword evidence="2" id="KW-1133">Transmembrane helix</keyword>
<feature type="transmembrane region" description="Helical" evidence="2">
    <location>
        <begin position="300"/>
        <end position="318"/>
    </location>
</feature>
<dbReference type="AlphaFoldDB" id="A0A3N1ZTN4"/>
<dbReference type="EMBL" id="RKHG01000001">
    <property type="protein sequence ID" value="ROR53512.1"/>
    <property type="molecule type" value="Genomic_DNA"/>
</dbReference>
<keyword evidence="2" id="KW-0472">Membrane</keyword>
<comment type="caution">
    <text evidence="4">The sequence shown here is derived from an EMBL/GenBank/DDBJ whole genome shotgun (WGS) entry which is preliminary data.</text>
</comment>
<feature type="transmembrane region" description="Helical" evidence="2">
    <location>
        <begin position="355"/>
        <end position="379"/>
    </location>
</feature>
<evidence type="ECO:0000313" key="5">
    <source>
        <dbReference type="Proteomes" id="UP000275749"/>
    </source>
</evidence>
<feature type="transmembrane region" description="Helical" evidence="2">
    <location>
        <begin position="176"/>
        <end position="198"/>
    </location>
</feature>
<proteinExistence type="inferred from homology"/>
<dbReference type="Proteomes" id="UP000275749">
    <property type="component" value="Unassembled WGS sequence"/>
</dbReference>
<evidence type="ECO:0000256" key="2">
    <source>
        <dbReference type="SAM" id="Phobius"/>
    </source>
</evidence>
<evidence type="ECO:0000313" key="4">
    <source>
        <dbReference type="EMBL" id="ROR53512.1"/>
    </source>
</evidence>
<dbReference type="PANTHER" id="PTHR31082:SF4">
    <property type="entry name" value="PHEROMONE-REGULATED MEMBRANE PROTEIN 10"/>
    <property type="match status" value="1"/>
</dbReference>
<dbReference type="PANTHER" id="PTHR31082">
    <property type="entry name" value="PHEROMONE-REGULATED MEMBRANE PROTEIN 10"/>
    <property type="match status" value="1"/>
</dbReference>
<gene>
    <name evidence="4" type="ORF">EDD41_0666</name>
</gene>
<evidence type="ECO:0000256" key="1">
    <source>
        <dbReference type="ARBA" id="ARBA00034125"/>
    </source>
</evidence>
<feature type="transmembrane region" description="Helical" evidence="2">
    <location>
        <begin position="210"/>
        <end position="233"/>
    </location>
</feature>
<reference evidence="4 5" key="1">
    <citation type="submission" date="2018-11" db="EMBL/GenBank/DDBJ databases">
        <title>Sequencing the genomes of 1000 actinobacteria strains.</title>
        <authorList>
            <person name="Klenk H.-P."/>
        </authorList>
    </citation>
    <scope>NUCLEOTIDE SEQUENCE [LARGE SCALE GENOMIC DNA]</scope>
    <source>
        <strain evidence="4 5">DSM 10546</strain>
    </source>
</reference>
<feature type="transmembrane region" description="Helical" evidence="2">
    <location>
        <begin position="123"/>
        <end position="145"/>
    </location>
</feature>
<feature type="transmembrane region" description="Helical" evidence="2">
    <location>
        <begin position="245"/>
        <end position="262"/>
    </location>
</feature>
<name>A0A3N1ZTN4_9ACTN</name>
<keyword evidence="2" id="KW-0812">Transmembrane</keyword>
<dbReference type="InterPro" id="IPR010619">
    <property type="entry name" value="ThrE-like_N"/>
</dbReference>
<feature type="transmembrane region" description="Helical" evidence="2">
    <location>
        <begin position="151"/>
        <end position="169"/>
    </location>
</feature>
<dbReference type="InterPro" id="IPR051361">
    <property type="entry name" value="ThrE/Ser_Exporter"/>
</dbReference>
<evidence type="ECO:0000259" key="3">
    <source>
        <dbReference type="Pfam" id="PF06738"/>
    </source>
</evidence>
<dbReference type="Pfam" id="PF06738">
    <property type="entry name" value="ThrE"/>
    <property type="match status" value="1"/>
</dbReference>
<feature type="transmembrane region" description="Helical" evidence="2">
    <location>
        <begin position="274"/>
        <end position="293"/>
    </location>
</feature>